<protein>
    <recommendedName>
        <fullName evidence="5">phosphoenolpyruvate--protein phosphotransferase</fullName>
        <ecNumber evidence="5">2.7.3.9</ecNumber>
    </recommendedName>
</protein>
<proteinExistence type="inferred from homology"/>
<evidence type="ECO:0000259" key="14">
    <source>
        <dbReference type="SMART" id="SM00065"/>
    </source>
</evidence>
<name>Q12KG6_SHEDO</name>
<keyword evidence="13" id="KW-0460">Magnesium</keyword>
<comment type="cofactor">
    <cofactor evidence="2">
        <name>Mg(2+)</name>
        <dbReference type="ChEBI" id="CHEBI:18420"/>
    </cofactor>
</comment>
<dbReference type="GO" id="GO:0016301">
    <property type="term" value="F:kinase activity"/>
    <property type="evidence" value="ECO:0007669"/>
    <property type="project" value="UniProtKB-KW"/>
</dbReference>
<dbReference type="GO" id="GO:0005737">
    <property type="term" value="C:cytoplasm"/>
    <property type="evidence" value="ECO:0007669"/>
    <property type="project" value="UniProtKB-SubCell"/>
</dbReference>
<dbReference type="Pfam" id="PF02896">
    <property type="entry name" value="PEP-utilizers_C"/>
    <property type="match status" value="1"/>
</dbReference>
<dbReference type="InterPro" id="IPR036637">
    <property type="entry name" value="Phosphohistidine_dom_sf"/>
</dbReference>
<keyword evidence="10" id="KW-0598">Phosphotransferase system</keyword>
<evidence type="ECO:0000256" key="5">
    <source>
        <dbReference type="ARBA" id="ARBA00012232"/>
    </source>
</evidence>
<dbReference type="InterPro" id="IPR008731">
    <property type="entry name" value="PTS_EIN"/>
</dbReference>
<dbReference type="Pfam" id="PF01590">
    <property type="entry name" value="GAF"/>
    <property type="match status" value="1"/>
</dbReference>
<dbReference type="SUPFAM" id="SSF47831">
    <property type="entry name" value="Enzyme I of the PEP:sugar phosphotransferase system HPr-binding (sub)domain"/>
    <property type="match status" value="1"/>
</dbReference>
<dbReference type="SUPFAM" id="SSF55781">
    <property type="entry name" value="GAF domain-like"/>
    <property type="match status" value="1"/>
</dbReference>
<evidence type="ECO:0000256" key="6">
    <source>
        <dbReference type="ARBA" id="ARBA00022448"/>
    </source>
</evidence>
<dbReference type="eggNOG" id="COG3605">
    <property type="taxonomic scope" value="Bacteria"/>
</dbReference>
<dbReference type="Gene3D" id="3.20.20.60">
    <property type="entry name" value="Phosphoenolpyruvate-binding domains"/>
    <property type="match status" value="1"/>
</dbReference>
<dbReference type="InterPro" id="IPR018274">
    <property type="entry name" value="PEP_util_AS"/>
</dbReference>
<dbReference type="SUPFAM" id="SSF52009">
    <property type="entry name" value="Phosphohistidine domain"/>
    <property type="match status" value="1"/>
</dbReference>
<dbReference type="NCBIfam" id="NF008283">
    <property type="entry name" value="PRK11061.1"/>
    <property type="match status" value="1"/>
</dbReference>
<dbReference type="Gene3D" id="3.30.450.40">
    <property type="match status" value="2"/>
</dbReference>
<dbReference type="KEGG" id="sdn:Sden_2781"/>
<feature type="domain" description="GAF" evidence="14">
    <location>
        <begin position="17"/>
        <end position="192"/>
    </location>
</feature>
<dbReference type="SMART" id="SM00065">
    <property type="entry name" value="GAF"/>
    <property type="match status" value="1"/>
</dbReference>
<evidence type="ECO:0000256" key="8">
    <source>
        <dbReference type="ARBA" id="ARBA00022597"/>
    </source>
</evidence>
<dbReference type="InterPro" id="IPR036618">
    <property type="entry name" value="PtsI_HPr-bd_sf"/>
</dbReference>
<comment type="similarity">
    <text evidence="4">Belongs to the PEP-utilizing enzyme family.</text>
</comment>
<dbReference type="OrthoDB" id="9765468at2"/>
<dbReference type="InterPro" id="IPR000121">
    <property type="entry name" value="PEP_util_C"/>
</dbReference>
<reference evidence="15 16" key="1">
    <citation type="submission" date="2006-03" db="EMBL/GenBank/DDBJ databases">
        <title>Complete sequence of Shewanella denitrificans OS217.</title>
        <authorList>
            <consortium name="US DOE Joint Genome Institute"/>
            <person name="Copeland A."/>
            <person name="Lucas S."/>
            <person name="Lapidus A."/>
            <person name="Barry K."/>
            <person name="Detter J.C."/>
            <person name="Glavina del Rio T."/>
            <person name="Hammon N."/>
            <person name="Israni S."/>
            <person name="Dalin E."/>
            <person name="Tice H."/>
            <person name="Pitluck S."/>
            <person name="Brettin T."/>
            <person name="Bruce D."/>
            <person name="Han C."/>
            <person name="Tapia R."/>
            <person name="Gilna P."/>
            <person name="Kiss H."/>
            <person name="Schmutz J."/>
            <person name="Larimer F."/>
            <person name="Land M."/>
            <person name="Hauser L."/>
            <person name="Kyrpides N."/>
            <person name="Lykidis A."/>
            <person name="Richardson P."/>
        </authorList>
    </citation>
    <scope>NUCLEOTIDE SEQUENCE [LARGE SCALE GENOMIC DNA]</scope>
    <source>
        <strain evidence="16">OS217 / ATCC BAA-1090 / DSM 15013</strain>
    </source>
</reference>
<dbReference type="InterPro" id="IPR015813">
    <property type="entry name" value="Pyrv/PenolPyrv_kinase-like_dom"/>
</dbReference>
<evidence type="ECO:0000313" key="15">
    <source>
        <dbReference type="EMBL" id="ABE56060.1"/>
    </source>
</evidence>
<dbReference type="Pfam" id="PF05524">
    <property type="entry name" value="PEP-utilisers_N"/>
    <property type="match status" value="1"/>
</dbReference>
<keyword evidence="16" id="KW-1185">Reference proteome</keyword>
<dbReference type="InterPro" id="IPR050499">
    <property type="entry name" value="PEP-utilizing_PTS_enzyme"/>
</dbReference>
<keyword evidence="7" id="KW-0963">Cytoplasm</keyword>
<dbReference type="InterPro" id="IPR023151">
    <property type="entry name" value="PEP_util_CS"/>
</dbReference>
<evidence type="ECO:0000256" key="13">
    <source>
        <dbReference type="ARBA" id="ARBA00022842"/>
    </source>
</evidence>
<dbReference type="EC" id="2.7.3.9" evidence="5"/>
<evidence type="ECO:0000256" key="12">
    <source>
        <dbReference type="ARBA" id="ARBA00022777"/>
    </source>
</evidence>
<dbReference type="EMBL" id="CP000302">
    <property type="protein sequence ID" value="ABE56060.1"/>
    <property type="molecule type" value="Genomic_DNA"/>
</dbReference>
<keyword evidence="6" id="KW-0813">Transport</keyword>
<sequence>MLKTLRDITQAVAAATSLESALSLLVSQTRLAMSTQCCSIYLVEYQALSSEAAATLTQTFINQTSSISHQSTPSEPVLVLSATEGLAPSSVGRVSMPITQGLVGLVAEREEAINLADARLHPRFKLFPEVEEEEYRAFLAVPIIYQQQVLGVIVVQQADLRQFDEGEEAFLMTLAAQLAVVLRGLKNKAAVTNVQQKVVFKGTMAASGIAIAHAYVLGGAIPLEQPQLRCQDPVVESLRLNSAIVRCRDSISSLSQKFEREQANEVSSIFSALLSLLDNESLAGEYLKEVSQGWQAETAVSRVSLNYIQQFMAMADPYLKERANDIRELGQRILRLLIEPGRLALEPDKPVILVAKEIDATLLAEFPRQKLAGIVTELGGVNAHAAILARALGVPAMIGVEQVLATDIDSQLLVLNATRGQLLVAPSPAIINEYRNLISIDKAKQKQFQDELANPCETLDGHKTQLFLNAGLLSGLADDVVQGADGIGLYRTEILFMLHQRFPSEQEQIKVYRQVLDAAGTRPVVMRTLDVGGDKPLPYFPINEDNPFLGWRGIRLSLDHPELLLMQLRAMIQAGGVGTQLQILLPMVSNLDEIDQAVGYLEQAYQELKSECDAKIVKPSIGIMLEVPALLYQLDDVATRVDFVSVGSNDLTQYLLAVDRNNPNVSALFDSYHPGILRALKRALDDCRRLGLDISICGELAGEPLGALLLIAMGYDKLSMNHASLGKINYLLRRVQRDELRVLLDTVLRLPNGQQVRAKLIEFLTQQELAWLLE</sequence>
<keyword evidence="11" id="KW-0479">Metal-binding</keyword>
<evidence type="ECO:0000313" key="16">
    <source>
        <dbReference type="Proteomes" id="UP000001982"/>
    </source>
</evidence>
<dbReference type="GO" id="GO:0009401">
    <property type="term" value="P:phosphoenolpyruvate-dependent sugar phosphotransferase system"/>
    <property type="evidence" value="ECO:0007669"/>
    <property type="project" value="UniProtKB-KW"/>
</dbReference>
<dbReference type="PROSITE" id="PS00742">
    <property type="entry name" value="PEP_ENZYMES_2"/>
    <property type="match status" value="1"/>
</dbReference>
<dbReference type="SUPFAM" id="SSF51621">
    <property type="entry name" value="Phosphoenolpyruvate/pyruvate domain"/>
    <property type="match status" value="1"/>
</dbReference>
<dbReference type="PRINTS" id="PR01736">
    <property type="entry name" value="PHPHTRNFRASE"/>
</dbReference>
<dbReference type="NCBIfam" id="TIGR01417">
    <property type="entry name" value="PTS_I_fam"/>
    <property type="match status" value="1"/>
</dbReference>
<evidence type="ECO:0000256" key="4">
    <source>
        <dbReference type="ARBA" id="ARBA00007837"/>
    </source>
</evidence>
<evidence type="ECO:0000256" key="9">
    <source>
        <dbReference type="ARBA" id="ARBA00022679"/>
    </source>
</evidence>
<organism evidence="15 16">
    <name type="scientific">Shewanella denitrificans (strain OS217 / ATCC BAA-1090 / DSM 15013)</name>
    <dbReference type="NCBI Taxonomy" id="318161"/>
    <lineage>
        <taxon>Bacteria</taxon>
        <taxon>Pseudomonadati</taxon>
        <taxon>Pseudomonadota</taxon>
        <taxon>Gammaproteobacteria</taxon>
        <taxon>Alteromonadales</taxon>
        <taxon>Shewanellaceae</taxon>
        <taxon>Shewanella</taxon>
    </lineage>
</organism>
<evidence type="ECO:0000256" key="7">
    <source>
        <dbReference type="ARBA" id="ARBA00022490"/>
    </source>
</evidence>
<evidence type="ECO:0000256" key="2">
    <source>
        <dbReference type="ARBA" id="ARBA00001946"/>
    </source>
</evidence>
<dbReference type="RefSeq" id="WP_011497210.1">
    <property type="nucleotide sequence ID" value="NC_007954.1"/>
</dbReference>
<dbReference type="Pfam" id="PF00391">
    <property type="entry name" value="PEP-utilizers"/>
    <property type="match status" value="1"/>
</dbReference>
<evidence type="ECO:0000256" key="1">
    <source>
        <dbReference type="ARBA" id="ARBA00000683"/>
    </source>
</evidence>
<evidence type="ECO:0000256" key="11">
    <source>
        <dbReference type="ARBA" id="ARBA00022723"/>
    </source>
</evidence>
<keyword evidence="12" id="KW-0418">Kinase</keyword>
<evidence type="ECO:0000256" key="3">
    <source>
        <dbReference type="ARBA" id="ARBA00004496"/>
    </source>
</evidence>
<dbReference type="AlphaFoldDB" id="Q12KG6"/>
<dbReference type="Proteomes" id="UP000001982">
    <property type="component" value="Chromosome"/>
</dbReference>
<keyword evidence="9" id="KW-0808">Transferase</keyword>
<dbReference type="Gene3D" id="3.50.30.10">
    <property type="entry name" value="Phosphohistidine domain"/>
    <property type="match status" value="1"/>
</dbReference>
<dbReference type="PANTHER" id="PTHR46244:SF1">
    <property type="entry name" value="PHOSPHOENOLPYRUVATE-DEPENDENT PHOSPHOTRANSFERASE SYSTEM"/>
    <property type="match status" value="1"/>
</dbReference>
<dbReference type="GO" id="GO:0008965">
    <property type="term" value="F:phosphoenolpyruvate-protein phosphotransferase activity"/>
    <property type="evidence" value="ECO:0007669"/>
    <property type="project" value="UniProtKB-EC"/>
</dbReference>
<dbReference type="InterPro" id="IPR008279">
    <property type="entry name" value="PEP-util_enz_mobile_dom"/>
</dbReference>
<dbReference type="InterPro" id="IPR003018">
    <property type="entry name" value="GAF"/>
</dbReference>
<comment type="catalytic activity">
    <reaction evidence="1">
        <text>L-histidyl-[protein] + phosphoenolpyruvate = N(pros)-phospho-L-histidyl-[protein] + pyruvate</text>
        <dbReference type="Rhea" id="RHEA:23880"/>
        <dbReference type="Rhea" id="RHEA-COMP:9745"/>
        <dbReference type="Rhea" id="RHEA-COMP:9746"/>
        <dbReference type="ChEBI" id="CHEBI:15361"/>
        <dbReference type="ChEBI" id="CHEBI:29979"/>
        <dbReference type="ChEBI" id="CHEBI:58702"/>
        <dbReference type="ChEBI" id="CHEBI:64837"/>
        <dbReference type="EC" id="2.7.3.9"/>
    </reaction>
</comment>
<gene>
    <name evidence="15" type="ordered locus">Sden_2781</name>
</gene>
<dbReference type="InterPro" id="IPR006318">
    <property type="entry name" value="PTS_EI-like"/>
</dbReference>
<dbReference type="GO" id="GO:0046872">
    <property type="term" value="F:metal ion binding"/>
    <property type="evidence" value="ECO:0007669"/>
    <property type="project" value="UniProtKB-KW"/>
</dbReference>
<dbReference type="Gene3D" id="1.10.274.10">
    <property type="entry name" value="PtsI, HPr-binding domain"/>
    <property type="match status" value="1"/>
</dbReference>
<keyword evidence="8" id="KW-0762">Sugar transport</keyword>
<dbReference type="PANTHER" id="PTHR46244">
    <property type="entry name" value="PHOSPHOENOLPYRUVATE-PROTEIN PHOSPHOTRANSFERASE"/>
    <property type="match status" value="1"/>
</dbReference>
<comment type="subcellular location">
    <subcellularLocation>
        <location evidence="3">Cytoplasm</location>
    </subcellularLocation>
</comment>
<dbReference type="PROSITE" id="PS00370">
    <property type="entry name" value="PEP_ENZYMES_PHOS_SITE"/>
    <property type="match status" value="1"/>
</dbReference>
<dbReference type="InterPro" id="IPR029016">
    <property type="entry name" value="GAF-like_dom_sf"/>
</dbReference>
<evidence type="ECO:0000256" key="10">
    <source>
        <dbReference type="ARBA" id="ARBA00022683"/>
    </source>
</evidence>
<accession>Q12KG6</accession>
<dbReference type="InterPro" id="IPR040442">
    <property type="entry name" value="Pyrv_kinase-like_dom_sf"/>
</dbReference>
<dbReference type="HOGENOM" id="CLU_007308_7_1_6"/>
<dbReference type="STRING" id="318161.Sden_2781"/>